<dbReference type="PROSITE" id="PS50235">
    <property type="entry name" value="USP_3"/>
    <property type="match status" value="1"/>
</dbReference>
<dbReference type="SMART" id="SM00479">
    <property type="entry name" value="EXOIII"/>
    <property type="match status" value="1"/>
</dbReference>
<evidence type="ECO:0000256" key="9">
    <source>
        <dbReference type="SAM" id="MobiDB-lite"/>
    </source>
</evidence>
<dbReference type="InterPro" id="IPR048841">
    <property type="entry name" value="PAN2_N"/>
</dbReference>
<dbReference type="Gene3D" id="3.30.420.10">
    <property type="entry name" value="Ribonuclease H-like superfamily/Ribonuclease H"/>
    <property type="match status" value="1"/>
</dbReference>
<dbReference type="InterPro" id="IPR012337">
    <property type="entry name" value="RNaseH-like_sf"/>
</dbReference>
<organism evidence="11 12">
    <name type="scientific">Daphnia magna</name>
    <dbReference type="NCBI Taxonomy" id="35525"/>
    <lineage>
        <taxon>Eukaryota</taxon>
        <taxon>Metazoa</taxon>
        <taxon>Ecdysozoa</taxon>
        <taxon>Arthropoda</taxon>
        <taxon>Crustacea</taxon>
        <taxon>Branchiopoda</taxon>
        <taxon>Diplostraca</taxon>
        <taxon>Cladocera</taxon>
        <taxon>Anomopoda</taxon>
        <taxon>Daphniidae</taxon>
        <taxon>Daphnia</taxon>
    </lineage>
</organism>
<evidence type="ECO:0000256" key="2">
    <source>
        <dbReference type="ARBA" id="ARBA00022490"/>
    </source>
</evidence>
<dbReference type="PANTHER" id="PTHR15728:SF0">
    <property type="entry name" value="PAN2-PAN3 DEADENYLATION COMPLEX CATALYTIC SUBUNIT PAN2"/>
    <property type="match status" value="1"/>
</dbReference>
<keyword evidence="12" id="KW-1185">Reference proteome</keyword>
<dbReference type="InterPro" id="IPR028889">
    <property type="entry name" value="USP"/>
</dbReference>
<feature type="compositionally biased region" description="Polar residues" evidence="9">
    <location>
        <begin position="316"/>
        <end position="337"/>
    </location>
</feature>
<protein>
    <submittedName>
        <fullName evidence="11">PAB-dependent poly(A)-specific ribonuclease subunit PAN2</fullName>
    </submittedName>
</protein>
<evidence type="ECO:0000256" key="6">
    <source>
        <dbReference type="ARBA" id="ARBA00022801"/>
    </source>
</evidence>
<dbReference type="Pfam" id="PF20770">
    <property type="entry name" value="PAN2_N"/>
    <property type="match status" value="1"/>
</dbReference>
<evidence type="ECO:0000256" key="4">
    <source>
        <dbReference type="ARBA" id="ARBA00022722"/>
    </source>
</evidence>
<dbReference type="Pfam" id="PF00929">
    <property type="entry name" value="RNase_T"/>
    <property type="match status" value="1"/>
</dbReference>
<evidence type="ECO:0000259" key="10">
    <source>
        <dbReference type="PROSITE" id="PS50235"/>
    </source>
</evidence>
<dbReference type="InterPro" id="IPR013520">
    <property type="entry name" value="Ribonucl_H"/>
</dbReference>
<name>A0A162QDU3_9CRUS</name>
<dbReference type="InterPro" id="IPR028881">
    <property type="entry name" value="PAN2_UCH_dom"/>
</dbReference>
<dbReference type="Gene3D" id="3.90.70.10">
    <property type="entry name" value="Cysteine proteinases"/>
    <property type="match status" value="1"/>
</dbReference>
<dbReference type="OrthoDB" id="16516at2759"/>
<dbReference type="GO" id="GO:0046872">
    <property type="term" value="F:metal ion binding"/>
    <property type="evidence" value="ECO:0007669"/>
    <property type="project" value="UniProtKB-KW"/>
</dbReference>
<feature type="compositionally biased region" description="Basic and acidic residues" evidence="9">
    <location>
        <begin position="522"/>
        <end position="535"/>
    </location>
</feature>
<dbReference type="SUPFAM" id="SSF54001">
    <property type="entry name" value="Cysteine proteinases"/>
    <property type="match status" value="1"/>
</dbReference>
<keyword evidence="4" id="KW-0540">Nuclease</keyword>
<evidence type="ECO:0000256" key="3">
    <source>
        <dbReference type="ARBA" id="ARBA00022664"/>
    </source>
</evidence>
<sequence length="1060" mass="118237">MVSLDAGLLVVTPNTLRCQQRRGVPLFSYSSNNFEDLQCVLQLGQTKVLLGGHQPLLVEFDLITAKETTKFDVGEKGCAILRHHPRFICSEEHRFVAHTESLSDFDVHNNLVVTCGFSSRLGGVVPDRFLKIYDVRMLRALSPVPVVGEPFLLRFLPAFSSQLAVISAMGQLQIVDAAAPAASALQLFQVNNEGAMCMALEVSSSCQCLAVGDAGGYVHTFASNASALFNSFSRPTEFADPVESLPVSINMDDITTPFTSIPFPLKHSEPLLSDWPEQFTRRKFRKVPPIDHAILANMRMVGTIGYAPSPAGHRPNQVSYSTEKRTQCGQKHSGSDSTHSKEDTECYQVWKRYRHIEMRYTKGGLDENELARYNSTPLCGLDNTLPYSYANSLLQVLYFIPDLRRILLEHCCNREFCLACELSFLFHMLDVGRNQDPNGPPVTVQPSNFLRAFRTLPEASAMGLLVAENHPEIKIKSTLPRLAQSWARFILQQLSSETLPQNKIAKESAAITVSGLVESNREGTDYSVKRERDPSPSEDGLSPVSPISKLFGVEQEQTSRCTKCGSESSKTSLVLLSSLTLQDLEGVQSFENVLEKSFDVTNITPAWCDICQKYQITQQRRRCLALPPVLALSCGNDTYKGFRFWSDQLQYLLDPEVVDGCDSTESQSQLGQGKPCKYGLECTRPNCKFGHGGQPMKHSASFTGISSNHLVPSELRCKVQPEGGLVCMKPNENPDEFLSYSLVAAVCWIDESKLETKHQGKWHLVSTIQIPPDYLSPISPKEEHESSNWFVFNDFADVANGFNLKDPPSNPITADVFKEDKSLAQKSEGLQRISFLPLATDEMPGKGDLVAMDAEFVTLNQEEAELRSDGKSTTVRPSQMSVARVTVIRGQGNMEGLPFIDDYIATQDQVVDYLTKFSGIQPGDLDIASSSKHLTTLKSTYMKLRFLVDNGVTFVGHGLKNDFRVINLLVPSSQVIDTVHLFHLPHQRMISLRFLAWHFLGLKIQSITHDSVEDARTALRLYRRYQELKAKGDDLFNESLQELYSVGRRLQWMVPGLDEE</sequence>
<dbReference type="GO" id="GO:0003676">
    <property type="term" value="F:nucleic acid binding"/>
    <property type="evidence" value="ECO:0007669"/>
    <property type="project" value="InterPro"/>
</dbReference>
<keyword evidence="6" id="KW-0378">Hydrolase</keyword>
<dbReference type="Gene3D" id="2.130.10.10">
    <property type="entry name" value="YVTN repeat-like/Quinoprotein amine dehydrogenase"/>
    <property type="match status" value="2"/>
</dbReference>
<evidence type="ECO:0000313" key="11">
    <source>
        <dbReference type="EMBL" id="KZS19604.1"/>
    </source>
</evidence>
<dbReference type="GO" id="GO:0004535">
    <property type="term" value="F:poly(A)-specific ribonuclease activity"/>
    <property type="evidence" value="ECO:0007669"/>
    <property type="project" value="UniProtKB-EC"/>
</dbReference>
<evidence type="ECO:0000313" key="12">
    <source>
        <dbReference type="Proteomes" id="UP000076858"/>
    </source>
</evidence>
<evidence type="ECO:0000256" key="8">
    <source>
        <dbReference type="ARBA" id="ARBA00023242"/>
    </source>
</evidence>
<dbReference type="InterPro" id="IPR038765">
    <property type="entry name" value="Papain-like_cys_pep_sf"/>
</dbReference>
<gene>
    <name evidence="11" type="ORF">APZ42_013906</name>
</gene>
<dbReference type="SUPFAM" id="SSF50978">
    <property type="entry name" value="WD40 repeat-like"/>
    <property type="match status" value="1"/>
</dbReference>
<evidence type="ECO:0000256" key="5">
    <source>
        <dbReference type="ARBA" id="ARBA00022723"/>
    </source>
</evidence>
<feature type="domain" description="USP" evidence="10">
    <location>
        <begin position="379"/>
        <end position="820"/>
    </location>
</feature>
<dbReference type="STRING" id="35525.A0A162QDU3"/>
<dbReference type="InterPro" id="IPR036397">
    <property type="entry name" value="RNaseH_sf"/>
</dbReference>
<feature type="region of interest" description="Disordered" evidence="9">
    <location>
        <begin position="312"/>
        <end position="340"/>
    </location>
</feature>
<dbReference type="InterPro" id="IPR036322">
    <property type="entry name" value="WD40_repeat_dom_sf"/>
</dbReference>
<dbReference type="Proteomes" id="UP000076858">
    <property type="component" value="Unassembled WGS sequence"/>
</dbReference>
<evidence type="ECO:0000256" key="1">
    <source>
        <dbReference type="ARBA" id="ARBA00001663"/>
    </source>
</evidence>
<comment type="caution">
    <text evidence="11">The sequence shown here is derived from an EMBL/GenBank/DDBJ whole genome shotgun (WGS) entry which is preliminary data.</text>
</comment>
<dbReference type="FunFam" id="3.30.420.10:FF:000011">
    <property type="entry name" value="PAN2-PAN3 deadenylation complex catalytic subunit PAN2"/>
    <property type="match status" value="1"/>
</dbReference>
<dbReference type="InterPro" id="IPR015943">
    <property type="entry name" value="WD40/YVTN_repeat-like_dom_sf"/>
</dbReference>
<proteinExistence type="predicted"/>
<dbReference type="GO" id="GO:0000289">
    <property type="term" value="P:nuclear-transcribed mRNA poly(A) tail shortening"/>
    <property type="evidence" value="ECO:0007669"/>
    <property type="project" value="TreeGrafter"/>
</dbReference>
<dbReference type="Pfam" id="PF13423">
    <property type="entry name" value="UCH_1"/>
    <property type="match status" value="1"/>
</dbReference>
<dbReference type="GO" id="GO:0031251">
    <property type="term" value="C:PAN complex"/>
    <property type="evidence" value="ECO:0007669"/>
    <property type="project" value="TreeGrafter"/>
</dbReference>
<dbReference type="GO" id="GO:0006397">
    <property type="term" value="P:mRNA processing"/>
    <property type="evidence" value="ECO:0007669"/>
    <property type="project" value="UniProtKB-KW"/>
</dbReference>
<dbReference type="CDD" id="cd06143">
    <property type="entry name" value="PAN2_exo"/>
    <property type="match status" value="1"/>
</dbReference>
<accession>A0A162QDU3</accession>
<reference evidence="11 12" key="1">
    <citation type="submission" date="2016-03" db="EMBL/GenBank/DDBJ databases">
        <title>EvidentialGene: Evidence-directed Construction of Genes on Genomes.</title>
        <authorList>
            <person name="Gilbert D.G."/>
            <person name="Choi J.-H."/>
            <person name="Mockaitis K."/>
            <person name="Colbourne J."/>
            <person name="Pfrender M."/>
        </authorList>
    </citation>
    <scope>NUCLEOTIDE SEQUENCE [LARGE SCALE GENOMIC DNA]</scope>
    <source>
        <strain evidence="11 12">Xinb3</strain>
        <tissue evidence="11">Complete organism</tissue>
    </source>
</reference>
<dbReference type="GO" id="GO:0000932">
    <property type="term" value="C:P-body"/>
    <property type="evidence" value="ECO:0007669"/>
    <property type="project" value="TreeGrafter"/>
</dbReference>
<keyword evidence="8" id="KW-0539">Nucleus</keyword>
<comment type="catalytic activity">
    <reaction evidence="1">
        <text>Exonucleolytic cleavage of poly(A) to 5'-AMP.</text>
        <dbReference type="EC" id="3.1.13.4"/>
    </reaction>
</comment>
<keyword evidence="2" id="KW-0963">Cytoplasm</keyword>
<dbReference type="SUPFAM" id="SSF53098">
    <property type="entry name" value="Ribonuclease H-like"/>
    <property type="match status" value="1"/>
</dbReference>
<dbReference type="InterPro" id="IPR050785">
    <property type="entry name" value="PAN2-PAN3_catalytic_subunit"/>
</dbReference>
<dbReference type="PANTHER" id="PTHR15728">
    <property type="entry name" value="DEADENYLATION COMPLEX CATALYTIC SUBUNIT PAN2"/>
    <property type="match status" value="1"/>
</dbReference>
<keyword evidence="3" id="KW-0507">mRNA processing</keyword>
<dbReference type="EMBL" id="LRGB01000342">
    <property type="protein sequence ID" value="KZS19604.1"/>
    <property type="molecule type" value="Genomic_DNA"/>
</dbReference>
<evidence type="ECO:0000256" key="7">
    <source>
        <dbReference type="ARBA" id="ARBA00022839"/>
    </source>
</evidence>
<feature type="region of interest" description="Disordered" evidence="9">
    <location>
        <begin position="522"/>
        <end position="542"/>
    </location>
</feature>
<dbReference type="AlphaFoldDB" id="A0A162QDU3"/>
<keyword evidence="5" id="KW-0479">Metal-binding</keyword>
<keyword evidence="7" id="KW-0269">Exonuclease</keyword>